<dbReference type="Pfam" id="PF00188">
    <property type="entry name" value="CAP"/>
    <property type="match status" value="1"/>
</dbReference>
<name>A0A833PI32_ACIBZ</name>
<organism evidence="3 4">
    <name type="scientific">Acinetobacter bereziniae</name>
    <name type="common">Acinetobacter genomosp. 10</name>
    <dbReference type="NCBI Taxonomy" id="106648"/>
    <lineage>
        <taxon>Bacteria</taxon>
        <taxon>Pseudomonadati</taxon>
        <taxon>Pseudomonadota</taxon>
        <taxon>Gammaproteobacteria</taxon>
        <taxon>Moraxellales</taxon>
        <taxon>Moraxellaceae</taxon>
        <taxon>Acinetobacter</taxon>
    </lineage>
</organism>
<dbReference type="InterPro" id="IPR035940">
    <property type="entry name" value="CAP_sf"/>
</dbReference>
<proteinExistence type="predicted"/>
<gene>
    <name evidence="3" type="ORF">GAK29_00271</name>
</gene>
<protein>
    <recommendedName>
        <fullName evidence="2">SCP domain-containing protein</fullName>
    </recommendedName>
</protein>
<reference evidence="4" key="1">
    <citation type="journal article" date="2020" name="MBio">
        <title>Horizontal gene transfer to a defensive symbiont with a reduced genome amongst a multipartite beetle microbiome.</title>
        <authorList>
            <person name="Waterworth S.C."/>
            <person name="Florez L.V."/>
            <person name="Rees E.R."/>
            <person name="Hertweck C."/>
            <person name="Kaltenpoth M."/>
            <person name="Kwan J.C."/>
        </authorList>
    </citation>
    <scope>NUCLEOTIDE SEQUENCE [LARGE SCALE GENOMIC DNA]</scope>
</reference>
<evidence type="ECO:0000259" key="2">
    <source>
        <dbReference type="Pfam" id="PF00188"/>
    </source>
</evidence>
<evidence type="ECO:0000313" key="3">
    <source>
        <dbReference type="EMBL" id="KAF1028175.1"/>
    </source>
</evidence>
<dbReference type="AlphaFoldDB" id="A0A833PI32"/>
<feature type="signal peptide" evidence="1">
    <location>
        <begin position="1"/>
        <end position="20"/>
    </location>
</feature>
<comment type="caution">
    <text evidence="3">The sequence shown here is derived from an EMBL/GenBank/DDBJ whole genome shotgun (WGS) entry which is preliminary data.</text>
</comment>
<feature type="domain" description="SCP" evidence="2">
    <location>
        <begin position="66"/>
        <end position="179"/>
    </location>
</feature>
<dbReference type="Proteomes" id="UP000490535">
    <property type="component" value="Unassembled WGS sequence"/>
</dbReference>
<feature type="chain" id="PRO_5032498488" description="SCP domain-containing protein" evidence="1">
    <location>
        <begin position="21"/>
        <end position="314"/>
    </location>
</feature>
<dbReference type="InterPro" id="IPR014044">
    <property type="entry name" value="CAP_dom"/>
</dbReference>
<evidence type="ECO:0000313" key="4">
    <source>
        <dbReference type="Proteomes" id="UP000490535"/>
    </source>
</evidence>
<dbReference type="Gene3D" id="3.40.33.10">
    <property type="entry name" value="CAP"/>
    <property type="match status" value="1"/>
</dbReference>
<evidence type="ECO:0000256" key="1">
    <source>
        <dbReference type="SAM" id="SignalP"/>
    </source>
</evidence>
<keyword evidence="1" id="KW-0732">Signal</keyword>
<dbReference type="PROSITE" id="PS51257">
    <property type="entry name" value="PROKAR_LIPOPROTEIN"/>
    <property type="match status" value="1"/>
</dbReference>
<sequence length="314" mass="34888">MKKLFLISLCGFLVGCGGGAGGSSSSATDSKNNESTNISTNYFTETPKLESCFPGSVTEQLKQDALKRINEIRALHNLSEVTYDYSSDNEVMQTALFMVANRSISHNINSNGKCYTELAKAGSANGNLSLKSVDSSVDPLSHITGWMNEKDSPDLAHRRWLLNPFLKKIAFGYSENNIGGRKVVAAALKVIYLDDLKNANNSTGIIAYPMNQDYPMSLFDKDSKLSFSIFDNQLDFWLNKNIDYSNAVVTVKERNTGNEIGLTDINFDNRNIGLPNNFEFKVTGLKQNTLYDVHVSNVSVNSVQREYDYQFSLK</sequence>
<dbReference type="SUPFAM" id="SSF55797">
    <property type="entry name" value="PR-1-like"/>
    <property type="match status" value="1"/>
</dbReference>
<accession>A0A833PI32</accession>
<dbReference type="CDD" id="cd05379">
    <property type="entry name" value="CAP_bacterial"/>
    <property type="match status" value="1"/>
</dbReference>
<dbReference type="EMBL" id="WNDP01000003">
    <property type="protein sequence ID" value="KAF1028175.1"/>
    <property type="molecule type" value="Genomic_DNA"/>
</dbReference>